<comment type="caution">
    <text evidence="2">The sequence shown here is derived from an EMBL/GenBank/DDBJ whole genome shotgun (WGS) entry which is preliminary data.</text>
</comment>
<protein>
    <submittedName>
        <fullName evidence="2">Uncharacterized protein</fullName>
    </submittedName>
</protein>
<feature type="region of interest" description="Disordered" evidence="1">
    <location>
        <begin position="1"/>
        <end position="20"/>
    </location>
</feature>
<dbReference type="Proteomes" id="UP000824469">
    <property type="component" value="Unassembled WGS sequence"/>
</dbReference>
<keyword evidence="3" id="KW-1185">Reference proteome</keyword>
<evidence type="ECO:0000313" key="3">
    <source>
        <dbReference type="Proteomes" id="UP000824469"/>
    </source>
</evidence>
<gene>
    <name evidence="2" type="ORF">KI387_024180</name>
</gene>
<feature type="non-terminal residue" evidence="2">
    <location>
        <position position="59"/>
    </location>
</feature>
<dbReference type="EMBL" id="JAHRHJ020000005">
    <property type="protein sequence ID" value="KAH9315553.1"/>
    <property type="molecule type" value="Genomic_DNA"/>
</dbReference>
<name>A0AA38G5D7_TAXCH</name>
<feature type="non-terminal residue" evidence="2">
    <location>
        <position position="1"/>
    </location>
</feature>
<proteinExistence type="predicted"/>
<organism evidence="2 3">
    <name type="scientific">Taxus chinensis</name>
    <name type="common">Chinese yew</name>
    <name type="synonym">Taxus wallichiana var. chinensis</name>
    <dbReference type="NCBI Taxonomy" id="29808"/>
    <lineage>
        <taxon>Eukaryota</taxon>
        <taxon>Viridiplantae</taxon>
        <taxon>Streptophyta</taxon>
        <taxon>Embryophyta</taxon>
        <taxon>Tracheophyta</taxon>
        <taxon>Spermatophyta</taxon>
        <taxon>Pinopsida</taxon>
        <taxon>Pinidae</taxon>
        <taxon>Conifers II</taxon>
        <taxon>Cupressales</taxon>
        <taxon>Taxaceae</taxon>
        <taxon>Taxus</taxon>
    </lineage>
</organism>
<accession>A0AA38G5D7</accession>
<sequence length="59" mass="6775">ALAGGRIPVSASHQREDLDEWTRTGEARISQQKRLDEPRFDVNKRIDSYADRMCRSLTA</sequence>
<evidence type="ECO:0000313" key="2">
    <source>
        <dbReference type="EMBL" id="KAH9315553.1"/>
    </source>
</evidence>
<dbReference type="AlphaFoldDB" id="A0AA38G5D7"/>
<reference evidence="2 3" key="1">
    <citation type="journal article" date="2021" name="Nat. Plants">
        <title>The Taxus genome provides insights into paclitaxel biosynthesis.</title>
        <authorList>
            <person name="Xiong X."/>
            <person name="Gou J."/>
            <person name="Liao Q."/>
            <person name="Li Y."/>
            <person name="Zhou Q."/>
            <person name="Bi G."/>
            <person name="Li C."/>
            <person name="Du R."/>
            <person name="Wang X."/>
            <person name="Sun T."/>
            <person name="Guo L."/>
            <person name="Liang H."/>
            <person name="Lu P."/>
            <person name="Wu Y."/>
            <person name="Zhang Z."/>
            <person name="Ro D.K."/>
            <person name="Shang Y."/>
            <person name="Huang S."/>
            <person name="Yan J."/>
        </authorList>
    </citation>
    <scope>NUCLEOTIDE SEQUENCE [LARGE SCALE GENOMIC DNA]</scope>
    <source>
        <strain evidence="2">Ta-2019</strain>
    </source>
</reference>
<evidence type="ECO:0000256" key="1">
    <source>
        <dbReference type="SAM" id="MobiDB-lite"/>
    </source>
</evidence>